<dbReference type="Pfam" id="PF03169">
    <property type="entry name" value="OPT"/>
    <property type="match status" value="1"/>
</dbReference>
<comment type="caution">
    <text evidence="8">The sequence shown here is derived from an EMBL/GenBank/DDBJ whole genome shotgun (WGS) entry which is preliminary data.</text>
</comment>
<gene>
    <name evidence="8" type="ORF">ZIOFF_026110</name>
</gene>
<dbReference type="GO" id="GO:0016020">
    <property type="term" value="C:membrane"/>
    <property type="evidence" value="ECO:0007669"/>
    <property type="project" value="UniProtKB-SubCell"/>
</dbReference>
<comment type="similarity">
    <text evidence="2">Belongs to the YSL (TC 2.A.67.2) family.</text>
</comment>
<dbReference type="AlphaFoldDB" id="A0A8J5H2G7"/>
<dbReference type="GO" id="GO:0035673">
    <property type="term" value="F:oligopeptide transmembrane transporter activity"/>
    <property type="evidence" value="ECO:0007669"/>
    <property type="project" value="InterPro"/>
</dbReference>
<comment type="subcellular location">
    <subcellularLocation>
        <location evidence="1">Membrane</location>
        <topology evidence="1">Multi-pass membrane protein</topology>
    </subcellularLocation>
</comment>
<proteinExistence type="inferred from homology"/>
<keyword evidence="4 7" id="KW-0812">Transmembrane</keyword>
<evidence type="ECO:0000256" key="1">
    <source>
        <dbReference type="ARBA" id="ARBA00004141"/>
    </source>
</evidence>
<dbReference type="EMBL" id="JACMSC010000007">
    <property type="protein sequence ID" value="KAG6515681.1"/>
    <property type="molecule type" value="Genomic_DNA"/>
</dbReference>
<sequence>MAKQPIVSYDDDRRTVVFLKDQIPKWVAIGGYGMLSLVSIITLPHIFPPLKWHFILVVYALAPVLAFCNAYGCGLTDLSMASTYGKLAIFIFGAWVGTHQGGVLAGLASCSVMLSIVAAANHLMQDFKTGRSVCFLAFLWNLAAINRFASLWNLAEATT</sequence>
<evidence type="ECO:0000256" key="3">
    <source>
        <dbReference type="ARBA" id="ARBA00022448"/>
    </source>
</evidence>
<evidence type="ECO:0000256" key="5">
    <source>
        <dbReference type="ARBA" id="ARBA00022989"/>
    </source>
</evidence>
<evidence type="ECO:0000313" key="9">
    <source>
        <dbReference type="Proteomes" id="UP000734854"/>
    </source>
</evidence>
<evidence type="ECO:0000313" key="8">
    <source>
        <dbReference type="EMBL" id="KAG6515681.1"/>
    </source>
</evidence>
<evidence type="ECO:0000256" key="4">
    <source>
        <dbReference type="ARBA" id="ARBA00022692"/>
    </source>
</evidence>
<feature type="transmembrane region" description="Helical" evidence="7">
    <location>
        <begin position="26"/>
        <end position="46"/>
    </location>
</feature>
<accession>A0A8J5H2G7</accession>
<dbReference type="Proteomes" id="UP000734854">
    <property type="component" value="Unassembled WGS sequence"/>
</dbReference>
<dbReference type="InterPro" id="IPR045035">
    <property type="entry name" value="YSL-like"/>
</dbReference>
<name>A0A8J5H2G7_ZINOF</name>
<dbReference type="PANTHER" id="PTHR31645">
    <property type="entry name" value="OLIGOPEPTIDE TRANSPORTER YGL114W-RELATED"/>
    <property type="match status" value="1"/>
</dbReference>
<protein>
    <submittedName>
        <fullName evidence="8">Uncharacterized protein</fullName>
    </submittedName>
</protein>
<keyword evidence="9" id="KW-1185">Reference proteome</keyword>
<feature type="transmembrane region" description="Helical" evidence="7">
    <location>
        <begin position="52"/>
        <end position="71"/>
    </location>
</feature>
<keyword evidence="6 7" id="KW-0472">Membrane</keyword>
<dbReference type="PANTHER" id="PTHR31645:SF76">
    <property type="entry name" value="METAL-NICOTIANAMINE TRANSPORTER YSL8-RELATED"/>
    <property type="match status" value="1"/>
</dbReference>
<evidence type="ECO:0000256" key="7">
    <source>
        <dbReference type="SAM" id="Phobius"/>
    </source>
</evidence>
<feature type="transmembrane region" description="Helical" evidence="7">
    <location>
        <begin position="133"/>
        <end position="155"/>
    </location>
</feature>
<organism evidence="8 9">
    <name type="scientific">Zingiber officinale</name>
    <name type="common">Ginger</name>
    <name type="synonym">Amomum zingiber</name>
    <dbReference type="NCBI Taxonomy" id="94328"/>
    <lineage>
        <taxon>Eukaryota</taxon>
        <taxon>Viridiplantae</taxon>
        <taxon>Streptophyta</taxon>
        <taxon>Embryophyta</taxon>
        <taxon>Tracheophyta</taxon>
        <taxon>Spermatophyta</taxon>
        <taxon>Magnoliopsida</taxon>
        <taxon>Liliopsida</taxon>
        <taxon>Zingiberales</taxon>
        <taxon>Zingiberaceae</taxon>
        <taxon>Zingiber</taxon>
    </lineage>
</organism>
<reference evidence="8 9" key="1">
    <citation type="submission" date="2020-08" db="EMBL/GenBank/DDBJ databases">
        <title>Plant Genome Project.</title>
        <authorList>
            <person name="Zhang R.-G."/>
        </authorList>
    </citation>
    <scope>NUCLEOTIDE SEQUENCE [LARGE SCALE GENOMIC DNA]</scope>
    <source>
        <tissue evidence="8">Rhizome</tissue>
    </source>
</reference>
<keyword evidence="3" id="KW-0813">Transport</keyword>
<dbReference type="InterPro" id="IPR004813">
    <property type="entry name" value="OPT"/>
</dbReference>
<keyword evidence="5 7" id="KW-1133">Transmembrane helix</keyword>
<evidence type="ECO:0000256" key="6">
    <source>
        <dbReference type="ARBA" id="ARBA00023136"/>
    </source>
</evidence>
<evidence type="ECO:0000256" key="2">
    <source>
        <dbReference type="ARBA" id="ARBA00010276"/>
    </source>
</evidence>